<proteinExistence type="predicted"/>
<evidence type="ECO:0000313" key="3">
    <source>
        <dbReference type="EMBL" id="KAK6997205.1"/>
    </source>
</evidence>
<feature type="region of interest" description="Disordered" evidence="1">
    <location>
        <begin position="45"/>
        <end position="103"/>
    </location>
</feature>
<dbReference type="AlphaFoldDB" id="A0AAV9Z4S0"/>
<reference evidence="2 4" key="1">
    <citation type="journal article" date="2024" name="J Genomics">
        <title>Draft genome sequencing and assembly of Favolaschia claudopus CIRM-BRFM 2984 isolated from oak limbs.</title>
        <authorList>
            <person name="Navarro D."/>
            <person name="Drula E."/>
            <person name="Chaduli D."/>
            <person name="Cazenave R."/>
            <person name="Ahrendt S."/>
            <person name="Wang J."/>
            <person name="Lipzen A."/>
            <person name="Daum C."/>
            <person name="Barry K."/>
            <person name="Grigoriev I.V."/>
            <person name="Favel A."/>
            <person name="Rosso M.N."/>
            <person name="Martin F."/>
        </authorList>
    </citation>
    <scope>NUCLEOTIDE SEQUENCE [LARGE SCALE GENOMIC DNA]</scope>
    <source>
        <strain evidence="2 4">CIRM-BRFM 2984</strain>
    </source>
</reference>
<sequence length="295" mass="31600">MELAPPVDAVAQDIVESVEVLDNEGVGARTMRWLQERAVKKCCSTPGSKSVVGRTRASPSSSALTKNGEKRRHSFRVEEESDEGGEEAVGREKKKTRGEGLTISRCKPSPLVHQILLPPPILTNSSCRSGGDKRWRSLVGRHGWCCRAREGELRRRRGIGLDARGEEERDDGDGLGERCCFCVDAVFGVVEDVGGAGVGETIGGVQGSRVAEVFEGVRGEVIAEGRVGGGERSLERCHRCDIVTGDAPAETPNTSWNASRQIDVSTKAAWPLSSVVGRGLSEVEGVVGGRQKGVR</sequence>
<dbReference type="EMBL" id="JAWWNJ010000093">
    <property type="protein sequence ID" value="KAK6997205.1"/>
    <property type="molecule type" value="Genomic_DNA"/>
</dbReference>
<dbReference type="EMBL" id="JAWWNJ010000214">
    <property type="protein sequence ID" value="KAK6971354.1"/>
    <property type="molecule type" value="Genomic_DNA"/>
</dbReference>
<evidence type="ECO:0000313" key="4">
    <source>
        <dbReference type="Proteomes" id="UP001362999"/>
    </source>
</evidence>
<gene>
    <name evidence="3" type="ORF">R3P38DRAFT_2798727</name>
    <name evidence="2" type="ORF">R3P38DRAFT_2813928</name>
</gene>
<organism evidence="2 4">
    <name type="scientific">Favolaschia claudopus</name>
    <dbReference type="NCBI Taxonomy" id="2862362"/>
    <lineage>
        <taxon>Eukaryota</taxon>
        <taxon>Fungi</taxon>
        <taxon>Dikarya</taxon>
        <taxon>Basidiomycota</taxon>
        <taxon>Agaricomycotina</taxon>
        <taxon>Agaricomycetes</taxon>
        <taxon>Agaricomycetidae</taxon>
        <taxon>Agaricales</taxon>
        <taxon>Marasmiineae</taxon>
        <taxon>Mycenaceae</taxon>
        <taxon>Favolaschia</taxon>
    </lineage>
</organism>
<dbReference type="Proteomes" id="UP001362999">
    <property type="component" value="Unassembled WGS sequence"/>
</dbReference>
<comment type="caution">
    <text evidence="2">The sequence shown here is derived from an EMBL/GenBank/DDBJ whole genome shotgun (WGS) entry which is preliminary data.</text>
</comment>
<evidence type="ECO:0000256" key="1">
    <source>
        <dbReference type="SAM" id="MobiDB-lite"/>
    </source>
</evidence>
<accession>A0AAV9Z4S0</accession>
<evidence type="ECO:0000313" key="2">
    <source>
        <dbReference type="EMBL" id="KAK6971354.1"/>
    </source>
</evidence>
<name>A0AAV9Z4S0_9AGAR</name>
<keyword evidence="4" id="KW-1185">Reference proteome</keyword>
<protein>
    <submittedName>
        <fullName evidence="2">Uncharacterized protein</fullName>
    </submittedName>
</protein>